<evidence type="ECO:0000259" key="7">
    <source>
        <dbReference type="PROSITE" id="PS50983"/>
    </source>
</evidence>
<proteinExistence type="inferred from homology"/>
<comment type="similarity">
    <text evidence="2">Belongs to the bacterial solute-binding protein 8 family.</text>
</comment>
<gene>
    <name evidence="8" type="ORF">RI108_12830</name>
</gene>
<feature type="domain" description="Fe/B12 periplasmic-binding" evidence="7">
    <location>
        <begin position="40"/>
        <end position="297"/>
    </location>
</feature>
<evidence type="ECO:0000313" key="9">
    <source>
        <dbReference type="Proteomes" id="UP001258207"/>
    </source>
</evidence>
<evidence type="ECO:0000256" key="1">
    <source>
        <dbReference type="ARBA" id="ARBA00004196"/>
    </source>
</evidence>
<dbReference type="RefSeq" id="WP_310791164.1">
    <property type="nucleotide sequence ID" value="NZ_CP134081.1"/>
</dbReference>
<keyword evidence="4" id="KW-0408">Iron</keyword>
<feature type="signal peptide" evidence="6">
    <location>
        <begin position="1"/>
        <end position="20"/>
    </location>
</feature>
<dbReference type="PROSITE" id="PS50983">
    <property type="entry name" value="FE_B12_PBP"/>
    <property type="match status" value="1"/>
</dbReference>
<keyword evidence="3" id="KW-0813">Transport</keyword>
<dbReference type="PANTHER" id="PTHR30532">
    <property type="entry name" value="IRON III DICITRATE-BINDING PERIPLASMIC PROTEIN"/>
    <property type="match status" value="1"/>
</dbReference>
<dbReference type="PANTHER" id="PTHR30532:SF25">
    <property type="entry name" value="IRON(III) DICITRATE-BINDING PERIPLASMIC PROTEIN"/>
    <property type="match status" value="1"/>
</dbReference>
<protein>
    <submittedName>
        <fullName evidence="8">Iron-siderophore ABC transporter substrate-binding protein</fullName>
    </submittedName>
</protein>
<evidence type="ECO:0000256" key="2">
    <source>
        <dbReference type="ARBA" id="ARBA00008814"/>
    </source>
</evidence>
<dbReference type="InterPro" id="IPR051313">
    <property type="entry name" value="Bact_iron-sidero_bind"/>
</dbReference>
<dbReference type="InterPro" id="IPR002491">
    <property type="entry name" value="ABC_transptr_periplasmic_BD"/>
</dbReference>
<dbReference type="Pfam" id="PF01497">
    <property type="entry name" value="Peripla_BP_2"/>
    <property type="match status" value="1"/>
</dbReference>
<keyword evidence="4" id="KW-0410">Iron transport</keyword>
<evidence type="ECO:0000256" key="5">
    <source>
        <dbReference type="ARBA" id="ARBA00022729"/>
    </source>
</evidence>
<dbReference type="GO" id="GO:0030288">
    <property type="term" value="C:outer membrane-bounded periplasmic space"/>
    <property type="evidence" value="ECO:0007669"/>
    <property type="project" value="TreeGrafter"/>
</dbReference>
<dbReference type="GO" id="GO:1901678">
    <property type="term" value="P:iron coordination entity transport"/>
    <property type="evidence" value="ECO:0007669"/>
    <property type="project" value="UniProtKB-ARBA"/>
</dbReference>
<dbReference type="EMBL" id="CP134081">
    <property type="protein sequence ID" value="WNC08198.1"/>
    <property type="molecule type" value="Genomic_DNA"/>
</dbReference>
<reference evidence="8" key="1">
    <citation type="submission" date="2023-09" db="EMBL/GenBank/DDBJ databases">
        <title>First report of Pseudomonas coleopterorum DJ13 causing leaf spot on Rhododendron pulchrum Sweet in China.</title>
        <authorList>
            <person name="Zhang Y."/>
        </authorList>
    </citation>
    <scope>NUCLEOTIDE SEQUENCE</scope>
    <source>
        <strain evidence="8">DJ13</strain>
    </source>
</reference>
<dbReference type="Gene3D" id="3.40.50.1980">
    <property type="entry name" value="Nitrogenase molybdenum iron protein domain"/>
    <property type="match status" value="2"/>
</dbReference>
<keyword evidence="4" id="KW-0406">Ion transport</keyword>
<dbReference type="AlphaFoldDB" id="A0AAJ6LWA0"/>
<feature type="chain" id="PRO_5042503096" evidence="6">
    <location>
        <begin position="21"/>
        <end position="297"/>
    </location>
</feature>
<evidence type="ECO:0000256" key="3">
    <source>
        <dbReference type="ARBA" id="ARBA00022448"/>
    </source>
</evidence>
<organism evidence="8 9">
    <name type="scientific">Pseudomonas coleopterorum</name>
    <dbReference type="NCBI Taxonomy" id="1605838"/>
    <lineage>
        <taxon>Bacteria</taxon>
        <taxon>Pseudomonadati</taxon>
        <taxon>Pseudomonadota</taxon>
        <taxon>Gammaproteobacteria</taxon>
        <taxon>Pseudomonadales</taxon>
        <taxon>Pseudomonadaceae</taxon>
        <taxon>Pseudomonas</taxon>
    </lineage>
</organism>
<name>A0AAJ6LWA0_9PSED</name>
<evidence type="ECO:0000313" key="8">
    <source>
        <dbReference type="EMBL" id="WNC08198.1"/>
    </source>
</evidence>
<comment type="subcellular location">
    <subcellularLocation>
        <location evidence="1">Cell envelope</location>
    </subcellularLocation>
</comment>
<dbReference type="CDD" id="cd01146">
    <property type="entry name" value="FhuD"/>
    <property type="match status" value="1"/>
</dbReference>
<evidence type="ECO:0000256" key="6">
    <source>
        <dbReference type="SAM" id="SignalP"/>
    </source>
</evidence>
<accession>A0AAJ6LWA0</accession>
<evidence type="ECO:0000256" key="4">
    <source>
        <dbReference type="ARBA" id="ARBA00022496"/>
    </source>
</evidence>
<dbReference type="SUPFAM" id="SSF53807">
    <property type="entry name" value="Helical backbone' metal receptor"/>
    <property type="match status" value="1"/>
</dbReference>
<dbReference type="Proteomes" id="UP001258207">
    <property type="component" value="Chromosome"/>
</dbReference>
<sequence>MLKPLCLALCTLFASTWALAAPRTLDTPYGPVTLQGSPTRVITLDESSLDAALAVGVQPVGTVSTRGSDQVSAYLQERAGQPQIVGTARAPNLEAILKLAPDLILAPAGVSQELFATYSRIAPTVASKNSSMNDWQATTAFYALALDRQAQGQQVLAAIDQRAAELKARLPADQRISVVRWNPQGPIAMSGRIFVGQMLHKVGLRTTELADGLKGPHSDVLSLENLSRIDADWLFVASLNADGASALEAARQQPAFTRLHAVRQNHVATVDGQVWASGSGPLAAHKVLDDLQRILAP</sequence>
<keyword evidence="5 6" id="KW-0732">Signal</keyword>